<organism evidence="2 3">
    <name type="scientific">Ficus carica</name>
    <name type="common">Common fig</name>
    <dbReference type="NCBI Taxonomy" id="3494"/>
    <lineage>
        <taxon>Eukaryota</taxon>
        <taxon>Viridiplantae</taxon>
        <taxon>Streptophyta</taxon>
        <taxon>Embryophyta</taxon>
        <taxon>Tracheophyta</taxon>
        <taxon>Spermatophyta</taxon>
        <taxon>Magnoliopsida</taxon>
        <taxon>eudicotyledons</taxon>
        <taxon>Gunneridae</taxon>
        <taxon>Pentapetalae</taxon>
        <taxon>rosids</taxon>
        <taxon>fabids</taxon>
        <taxon>Rosales</taxon>
        <taxon>Moraceae</taxon>
        <taxon>Ficeae</taxon>
        <taxon>Ficus</taxon>
    </lineage>
</organism>
<comment type="caution">
    <text evidence="2">The sequence shown here is derived from an EMBL/GenBank/DDBJ whole genome shotgun (WGS) entry which is preliminary data.</text>
</comment>
<gene>
    <name evidence="2" type="ORF">TIFTF001_000042</name>
</gene>
<evidence type="ECO:0000313" key="2">
    <source>
        <dbReference type="EMBL" id="GMN23208.1"/>
    </source>
</evidence>
<dbReference type="AlphaFoldDB" id="A0AA87YU83"/>
<name>A0AA87YU83_FICCA</name>
<evidence type="ECO:0000256" key="1">
    <source>
        <dbReference type="SAM" id="MobiDB-lite"/>
    </source>
</evidence>
<evidence type="ECO:0000313" key="3">
    <source>
        <dbReference type="Proteomes" id="UP001187192"/>
    </source>
</evidence>
<proteinExistence type="predicted"/>
<protein>
    <submittedName>
        <fullName evidence="2">Uncharacterized protein</fullName>
    </submittedName>
</protein>
<feature type="region of interest" description="Disordered" evidence="1">
    <location>
        <begin position="69"/>
        <end position="91"/>
    </location>
</feature>
<reference evidence="2" key="1">
    <citation type="submission" date="2023-07" db="EMBL/GenBank/DDBJ databases">
        <title>draft genome sequence of fig (Ficus carica).</title>
        <authorList>
            <person name="Takahashi T."/>
            <person name="Nishimura K."/>
        </authorList>
    </citation>
    <scope>NUCLEOTIDE SEQUENCE</scope>
</reference>
<dbReference type="Proteomes" id="UP001187192">
    <property type="component" value="Unassembled WGS sequence"/>
</dbReference>
<keyword evidence="3" id="KW-1185">Reference proteome</keyword>
<dbReference type="EMBL" id="BTGU01000001">
    <property type="protein sequence ID" value="GMN23208.1"/>
    <property type="molecule type" value="Genomic_DNA"/>
</dbReference>
<accession>A0AA87YU83</accession>
<sequence length="91" mass="9849">MVIEPLFGGGRRSIWVFNGKWEMVKIFDVGAFKSSLVNDNAHKVDLPPDPSISNTFNVSDLFECFPPNASPTISKDSGMNLSEEGNSDAGA</sequence>
<feature type="compositionally biased region" description="Polar residues" evidence="1">
    <location>
        <begin position="70"/>
        <end position="84"/>
    </location>
</feature>